<comment type="similarity">
    <text evidence="1 3">Belongs to the UPF0122 family.</text>
</comment>
<dbReference type="PANTHER" id="PTHR40083:SF1">
    <property type="entry name" value="UPF0122 PROTEIN YLXM"/>
    <property type="match status" value="1"/>
</dbReference>
<dbReference type="InterPro" id="IPR054831">
    <property type="entry name" value="UPF0122_fam_protein"/>
</dbReference>
<evidence type="ECO:0000313" key="4">
    <source>
        <dbReference type="EMBL" id="SET57982.1"/>
    </source>
</evidence>
<dbReference type="Proteomes" id="UP000199800">
    <property type="component" value="Unassembled WGS sequence"/>
</dbReference>
<keyword evidence="5" id="KW-1185">Reference proteome</keyword>
<evidence type="ECO:0000256" key="3">
    <source>
        <dbReference type="HAMAP-Rule" id="MF_00245"/>
    </source>
</evidence>
<protein>
    <recommendedName>
        <fullName evidence="3">UPF0122 protein SAMN04487772_13220</fullName>
    </recommendedName>
</protein>
<dbReference type="NCBIfam" id="NF045758">
    <property type="entry name" value="YlxM"/>
    <property type="match status" value="1"/>
</dbReference>
<accession>A0A1I0FID0</accession>
<sequence length="114" mass="13388">MELDNVVELSLLYDFYGALLKEHKREIFEDYILNDFSLSEIAAEKGMTRQGVYDIIKRSSKELRLYEEKLSLVHKFQMTKEMVNQIQSLAKEIGGYNENVEKIQHISTKILDEL</sequence>
<dbReference type="PANTHER" id="PTHR40083">
    <property type="entry name" value="UPF0122 PROTEIN CBO2450/CLC_2298"/>
    <property type="match status" value="1"/>
</dbReference>
<dbReference type="SUPFAM" id="SSF88659">
    <property type="entry name" value="Sigma3 and sigma4 domains of RNA polymerase sigma factors"/>
    <property type="match status" value="1"/>
</dbReference>
<evidence type="ECO:0000256" key="2">
    <source>
        <dbReference type="ARBA" id="ARBA00024764"/>
    </source>
</evidence>
<proteinExistence type="inferred from homology"/>
<dbReference type="InterPro" id="IPR036388">
    <property type="entry name" value="WH-like_DNA-bd_sf"/>
</dbReference>
<dbReference type="AlphaFoldDB" id="A0A1I0FID0"/>
<reference evidence="4 5" key="1">
    <citation type="submission" date="2016-10" db="EMBL/GenBank/DDBJ databases">
        <authorList>
            <person name="de Groot N.N."/>
        </authorList>
    </citation>
    <scope>NUCLEOTIDE SEQUENCE [LARGE SCALE GENOMIC DNA]</scope>
    <source>
        <strain evidence="4 5">DSM 1801</strain>
    </source>
</reference>
<dbReference type="Gene3D" id="1.10.10.10">
    <property type="entry name" value="Winged helix-like DNA-binding domain superfamily/Winged helix DNA-binding domain"/>
    <property type="match status" value="1"/>
</dbReference>
<dbReference type="InterPro" id="IPR007394">
    <property type="entry name" value="UPF0122"/>
</dbReference>
<evidence type="ECO:0000313" key="5">
    <source>
        <dbReference type="Proteomes" id="UP000199800"/>
    </source>
</evidence>
<gene>
    <name evidence="4" type="ORF">SAMN04487772_13220</name>
</gene>
<dbReference type="EMBL" id="FOHN01000032">
    <property type="protein sequence ID" value="SET57982.1"/>
    <property type="molecule type" value="Genomic_DNA"/>
</dbReference>
<name>A0A1I0FID0_9FIRM</name>
<dbReference type="RefSeq" id="WP_330387312.1">
    <property type="nucleotide sequence ID" value="NZ_FOHN01000032.1"/>
</dbReference>
<dbReference type="HAMAP" id="MF_00245">
    <property type="entry name" value="UPF0122"/>
    <property type="match status" value="1"/>
</dbReference>
<dbReference type="STRING" id="29364.SAMN04487772_13220"/>
<comment type="function">
    <text evidence="2 3">Might take part in the signal recognition particle (SRP) pathway. This is inferred from the conservation of its genetic proximity to ftsY/ffh. May be a regulatory protein.</text>
</comment>
<evidence type="ECO:0000256" key="1">
    <source>
        <dbReference type="ARBA" id="ARBA00008720"/>
    </source>
</evidence>
<dbReference type="InterPro" id="IPR013324">
    <property type="entry name" value="RNA_pol_sigma_r3/r4-like"/>
</dbReference>
<dbReference type="Pfam" id="PF04297">
    <property type="entry name" value="UPF0122"/>
    <property type="match status" value="1"/>
</dbReference>
<organism evidence="4 5">
    <name type="scientific">[Clostridium] polysaccharolyticum</name>
    <dbReference type="NCBI Taxonomy" id="29364"/>
    <lineage>
        <taxon>Bacteria</taxon>
        <taxon>Bacillati</taxon>
        <taxon>Bacillota</taxon>
        <taxon>Clostridia</taxon>
        <taxon>Lachnospirales</taxon>
        <taxon>Lachnospiraceae</taxon>
    </lineage>
</organism>